<sequence>MNHYLERGNKLWEGSRMFLPEHKKALSERRKNQQKAIKPILDEQKLEELNQCICYAKNNNLPVCVVYFQNGTLHKANGYIDAFYEISKELRITGNSIKSLTLKVADILEVQL</sequence>
<reference evidence="2" key="1">
    <citation type="journal article" date="2019" name="Int. J. Syst. Evol. Microbiol.">
        <title>The Global Catalogue of Microorganisms (GCM) 10K type strain sequencing project: providing services to taxonomists for standard genome sequencing and annotation.</title>
        <authorList>
            <consortium name="The Broad Institute Genomics Platform"/>
            <consortium name="The Broad Institute Genome Sequencing Center for Infectious Disease"/>
            <person name="Wu L."/>
            <person name="Ma J."/>
        </authorList>
    </citation>
    <scope>NUCLEOTIDE SEQUENCE [LARGE SCALE GENOMIC DNA]</scope>
    <source>
        <strain evidence="2">CGMCC 1.16305</strain>
    </source>
</reference>
<name>A0ABW2PZE0_9BACL</name>
<dbReference type="InterPro" id="IPR014962">
    <property type="entry name" value="YolD"/>
</dbReference>
<evidence type="ECO:0000313" key="2">
    <source>
        <dbReference type="Proteomes" id="UP001596505"/>
    </source>
</evidence>
<protein>
    <submittedName>
        <fullName evidence="1">YolD-like family protein</fullName>
    </submittedName>
</protein>
<dbReference type="PANTHER" id="PTHR40051:SF1">
    <property type="entry name" value="YOLD-LIKE FAMILY PROTEIN"/>
    <property type="match status" value="1"/>
</dbReference>
<dbReference type="EMBL" id="JBHTCO010000039">
    <property type="protein sequence ID" value="MFC7394766.1"/>
    <property type="molecule type" value="Genomic_DNA"/>
</dbReference>
<evidence type="ECO:0000313" key="1">
    <source>
        <dbReference type="EMBL" id="MFC7394766.1"/>
    </source>
</evidence>
<comment type="caution">
    <text evidence="1">The sequence shown here is derived from an EMBL/GenBank/DDBJ whole genome shotgun (WGS) entry which is preliminary data.</text>
</comment>
<dbReference type="RefSeq" id="WP_380968578.1">
    <property type="nucleotide sequence ID" value="NZ_JBHTCO010000039.1"/>
</dbReference>
<organism evidence="1 2">
    <name type="scientific">Scopulibacillus cellulosilyticus</name>
    <dbReference type="NCBI Taxonomy" id="2665665"/>
    <lineage>
        <taxon>Bacteria</taxon>
        <taxon>Bacillati</taxon>
        <taxon>Bacillota</taxon>
        <taxon>Bacilli</taxon>
        <taxon>Bacillales</taxon>
        <taxon>Sporolactobacillaceae</taxon>
        <taxon>Scopulibacillus</taxon>
    </lineage>
</organism>
<dbReference type="Proteomes" id="UP001596505">
    <property type="component" value="Unassembled WGS sequence"/>
</dbReference>
<keyword evidence="2" id="KW-1185">Reference proteome</keyword>
<dbReference type="Pfam" id="PF08863">
    <property type="entry name" value="YolD"/>
    <property type="match status" value="1"/>
</dbReference>
<dbReference type="PANTHER" id="PTHR40051">
    <property type="entry name" value="IG HYPOTHETICAL 15966"/>
    <property type="match status" value="1"/>
</dbReference>
<accession>A0ABW2PZE0</accession>
<gene>
    <name evidence="1" type="ORF">ACFQRG_17730</name>
</gene>
<proteinExistence type="predicted"/>